<proteinExistence type="predicted"/>
<feature type="transmembrane region" description="Helical" evidence="21">
    <location>
        <begin position="259"/>
        <end position="280"/>
    </location>
</feature>
<dbReference type="AlphaFoldDB" id="A0A5S4V3M2"/>
<sequence length="716" mass="76021">MTRSLATSRIATVVAIAVSLVAAVGAIALDLAVLPEAALPEQPDPPLSSGWSGVLPGVAMLVPGCLLLWRLPWHPIAVVLVGFGTLWVLDGLASAAVNFAWFHDRDAWWAMPAFWFFSRLGSVLIFPIVLLLLLFPDGRLRPGGWRVASVVAIVLGLVMPFAFLFAPAEALAADEPARADLLAAFEPPIPTLPLPDAAWAAILAASLPCLAASLLLALVVCIGRRFGASAEERAQLRWLVWAGIVFVGALAIYPLVPTVVVDVLLSATIGLIGASIVIAVTRYRLYAIDRLLSWTIVYAVLIVAIVVVDVLVVLAVGSAIDDRVAMLLAVVAVTVAYAPLRGRLFAFASRLVNGRRGDPYAVVSSLGDRLERSADTRSQLADLASAIAEAFASPYVRVELDRPADEPLVAEHGARSADVVDVPIDHGGAVIGRIRMEPGRRPVASDRDQRLLGDLVRLAAASIRNAELGRELQAIRERLVLAREEERSRLRRELHDGLGPLLGGVKLRLEAASNLARRDPDRSLTLVDAAIADQAEVIDEIRRIVHDLRPPALDDLGLLRALEQQGARLTGGGLAVEVSGDVPADLPPAVEVAAYRIASEALTNARRHSGASRVLVRLGRDERWLRVEVRDDGSGIPADAVRGVGLRSLRERAVELGGTVDVAEAPGGGTVVRAALPLAHAARNSGEPTPNAAPDVPTTDEPVLPTRTAEEATADA</sequence>
<dbReference type="PANTHER" id="PTHR24421">
    <property type="entry name" value="NITRATE/NITRITE SENSOR PROTEIN NARX-RELATED"/>
    <property type="match status" value="1"/>
</dbReference>
<keyword evidence="7" id="KW-0963">Cytoplasm</keyword>
<protein>
    <recommendedName>
        <fullName evidence="5">Oxygen sensor histidine kinase NreB</fullName>
        <ecNumber evidence="4">2.7.13.3</ecNumber>
    </recommendedName>
    <alternativeName>
        <fullName evidence="18">Nitrogen regulation protein B</fullName>
    </alternativeName>
</protein>
<dbReference type="PANTHER" id="PTHR24421:SF10">
    <property type="entry name" value="NITRATE_NITRITE SENSOR PROTEIN NARQ"/>
    <property type="match status" value="1"/>
</dbReference>
<dbReference type="GO" id="GO:0016020">
    <property type="term" value="C:membrane"/>
    <property type="evidence" value="ECO:0007669"/>
    <property type="project" value="InterPro"/>
</dbReference>
<dbReference type="Gene3D" id="3.30.565.10">
    <property type="entry name" value="Histidine kinase-like ATPase, C-terminal domain"/>
    <property type="match status" value="1"/>
</dbReference>
<dbReference type="GO" id="GO:0005524">
    <property type="term" value="F:ATP binding"/>
    <property type="evidence" value="ECO:0007669"/>
    <property type="project" value="UniProtKB-KW"/>
</dbReference>
<evidence type="ECO:0000256" key="14">
    <source>
        <dbReference type="ARBA" id="ARBA00023004"/>
    </source>
</evidence>
<dbReference type="InterPro" id="IPR011712">
    <property type="entry name" value="Sig_transdc_His_kin_sub3_dim/P"/>
</dbReference>
<evidence type="ECO:0000256" key="20">
    <source>
        <dbReference type="SAM" id="MobiDB-lite"/>
    </source>
</evidence>
<dbReference type="GO" id="GO:0051539">
    <property type="term" value="F:4 iron, 4 sulfur cluster binding"/>
    <property type="evidence" value="ECO:0007669"/>
    <property type="project" value="UniProtKB-KW"/>
</dbReference>
<dbReference type="CDD" id="cd16917">
    <property type="entry name" value="HATPase_UhpB-NarQ-NarX-like"/>
    <property type="match status" value="1"/>
</dbReference>
<evidence type="ECO:0000256" key="6">
    <source>
        <dbReference type="ARBA" id="ARBA00022485"/>
    </source>
</evidence>
<dbReference type="InterPro" id="IPR003594">
    <property type="entry name" value="HATPase_dom"/>
</dbReference>
<dbReference type="InterPro" id="IPR004358">
    <property type="entry name" value="Sig_transdc_His_kin-like_C"/>
</dbReference>
<keyword evidence="15" id="KW-0902">Two-component regulatory system</keyword>
<keyword evidence="16" id="KW-0411">Iron-sulfur</keyword>
<comment type="catalytic activity">
    <reaction evidence="1">
        <text>ATP + protein L-histidine = ADP + protein N-phospho-L-histidine.</text>
        <dbReference type="EC" id="2.7.13.3"/>
    </reaction>
</comment>
<evidence type="ECO:0000256" key="11">
    <source>
        <dbReference type="ARBA" id="ARBA00022741"/>
    </source>
</evidence>
<evidence type="ECO:0000256" key="5">
    <source>
        <dbReference type="ARBA" id="ARBA00017322"/>
    </source>
</evidence>
<evidence type="ECO:0000256" key="10">
    <source>
        <dbReference type="ARBA" id="ARBA00022723"/>
    </source>
</evidence>
<feature type="transmembrane region" description="Helical" evidence="21">
    <location>
        <begin position="147"/>
        <end position="166"/>
    </location>
</feature>
<evidence type="ECO:0000313" key="24">
    <source>
        <dbReference type="Proteomes" id="UP000325243"/>
    </source>
</evidence>
<feature type="transmembrane region" description="Helical" evidence="21">
    <location>
        <begin position="113"/>
        <end position="135"/>
    </location>
</feature>
<dbReference type="InterPro" id="IPR005467">
    <property type="entry name" value="His_kinase_dom"/>
</dbReference>
<keyword evidence="12 23" id="KW-0418">Kinase</keyword>
<feature type="coiled-coil region" evidence="19">
    <location>
        <begin position="458"/>
        <end position="485"/>
    </location>
</feature>
<dbReference type="GO" id="GO:0005737">
    <property type="term" value="C:cytoplasm"/>
    <property type="evidence" value="ECO:0007669"/>
    <property type="project" value="UniProtKB-SubCell"/>
</dbReference>
<gene>
    <name evidence="23" type="ORF">FYC51_03390</name>
</gene>
<evidence type="ECO:0000256" key="4">
    <source>
        <dbReference type="ARBA" id="ARBA00012438"/>
    </source>
</evidence>
<feature type="transmembrane region" description="Helical" evidence="21">
    <location>
        <begin position="76"/>
        <end position="101"/>
    </location>
</feature>
<dbReference type="GO" id="GO:0000155">
    <property type="term" value="F:phosphorelay sensor kinase activity"/>
    <property type="evidence" value="ECO:0007669"/>
    <property type="project" value="InterPro"/>
</dbReference>
<evidence type="ECO:0000256" key="12">
    <source>
        <dbReference type="ARBA" id="ARBA00022777"/>
    </source>
</evidence>
<dbReference type="RefSeq" id="WP_148732260.1">
    <property type="nucleotide sequence ID" value="NZ_VSSB01000001.1"/>
</dbReference>
<evidence type="ECO:0000256" key="2">
    <source>
        <dbReference type="ARBA" id="ARBA00001966"/>
    </source>
</evidence>
<keyword evidence="21" id="KW-0472">Membrane</keyword>
<comment type="caution">
    <text evidence="23">The sequence shown here is derived from an EMBL/GenBank/DDBJ whole genome shotgun (WGS) entry which is preliminary data.</text>
</comment>
<keyword evidence="9" id="KW-0808">Transferase</keyword>
<dbReference type="InterPro" id="IPR050482">
    <property type="entry name" value="Sensor_HK_TwoCompSys"/>
</dbReference>
<keyword evidence="8" id="KW-0597">Phosphoprotein</keyword>
<feature type="transmembrane region" description="Helical" evidence="21">
    <location>
        <begin position="197"/>
        <end position="222"/>
    </location>
</feature>
<dbReference type="EMBL" id="VSSB01000001">
    <property type="protein sequence ID" value="TYL52798.1"/>
    <property type="molecule type" value="Genomic_DNA"/>
</dbReference>
<evidence type="ECO:0000256" key="17">
    <source>
        <dbReference type="ARBA" id="ARBA00024827"/>
    </source>
</evidence>
<dbReference type="SUPFAM" id="SSF55874">
    <property type="entry name" value="ATPase domain of HSP90 chaperone/DNA topoisomerase II/histidine kinase"/>
    <property type="match status" value="1"/>
</dbReference>
<dbReference type="EC" id="2.7.13.3" evidence="4"/>
<keyword evidence="21" id="KW-1133">Transmembrane helix</keyword>
<evidence type="ECO:0000256" key="7">
    <source>
        <dbReference type="ARBA" id="ARBA00022490"/>
    </source>
</evidence>
<evidence type="ECO:0000256" key="19">
    <source>
        <dbReference type="SAM" id="Coils"/>
    </source>
</evidence>
<dbReference type="Proteomes" id="UP000325243">
    <property type="component" value="Unassembled WGS sequence"/>
</dbReference>
<evidence type="ECO:0000256" key="1">
    <source>
        <dbReference type="ARBA" id="ARBA00000085"/>
    </source>
</evidence>
<comment type="function">
    <text evidence="17">Member of the two-component regulatory system NreB/NreC involved in the control of dissimilatory nitrate/nitrite reduction in response to oxygen. NreB functions as a direct oxygen sensor histidine kinase which is autophosphorylated, in the absence of oxygen, probably at the conserved histidine residue, and transfers its phosphate group probably to a conserved aspartate residue of NreC. NreB/NreC activates the expression of the nitrate (narGHJI) and nitrite (nir) reductase operons, as well as the putative nitrate transporter gene narT.</text>
</comment>
<keyword evidence="14" id="KW-0408">Iron</keyword>
<feature type="transmembrane region" description="Helical" evidence="21">
    <location>
        <begin position="234"/>
        <end position="253"/>
    </location>
</feature>
<keyword evidence="11" id="KW-0547">Nucleotide-binding</keyword>
<evidence type="ECO:0000256" key="18">
    <source>
        <dbReference type="ARBA" id="ARBA00030800"/>
    </source>
</evidence>
<feature type="transmembrane region" description="Helical" evidence="21">
    <location>
        <begin position="323"/>
        <end position="340"/>
    </location>
</feature>
<dbReference type="Pfam" id="PF07730">
    <property type="entry name" value="HisKA_3"/>
    <property type="match status" value="1"/>
</dbReference>
<dbReference type="SMART" id="SM00387">
    <property type="entry name" value="HATPase_c"/>
    <property type="match status" value="1"/>
</dbReference>
<dbReference type="Gene3D" id="1.20.5.1930">
    <property type="match status" value="1"/>
</dbReference>
<comment type="cofactor">
    <cofactor evidence="2">
        <name>[4Fe-4S] cluster</name>
        <dbReference type="ChEBI" id="CHEBI:49883"/>
    </cofactor>
</comment>
<evidence type="ECO:0000256" key="21">
    <source>
        <dbReference type="SAM" id="Phobius"/>
    </source>
</evidence>
<name>A0A5S4V3M2_9MICO</name>
<organism evidence="23 24">
    <name type="scientific">Agromyces mariniharenae</name>
    <dbReference type="NCBI Taxonomy" id="2604423"/>
    <lineage>
        <taxon>Bacteria</taxon>
        <taxon>Bacillati</taxon>
        <taxon>Actinomycetota</taxon>
        <taxon>Actinomycetes</taxon>
        <taxon>Micrococcales</taxon>
        <taxon>Microbacteriaceae</taxon>
        <taxon>Agromyces</taxon>
    </lineage>
</organism>
<dbReference type="PROSITE" id="PS50109">
    <property type="entry name" value="HIS_KIN"/>
    <property type="match status" value="1"/>
</dbReference>
<dbReference type="InterPro" id="IPR036890">
    <property type="entry name" value="HATPase_C_sf"/>
</dbReference>
<evidence type="ECO:0000256" key="16">
    <source>
        <dbReference type="ARBA" id="ARBA00023014"/>
    </source>
</evidence>
<evidence type="ECO:0000256" key="15">
    <source>
        <dbReference type="ARBA" id="ARBA00023012"/>
    </source>
</evidence>
<comment type="subcellular location">
    <subcellularLocation>
        <location evidence="3">Cytoplasm</location>
    </subcellularLocation>
</comment>
<evidence type="ECO:0000256" key="9">
    <source>
        <dbReference type="ARBA" id="ARBA00022679"/>
    </source>
</evidence>
<keyword evidence="10" id="KW-0479">Metal-binding</keyword>
<accession>A0A5S4V3M2</accession>
<keyword evidence="24" id="KW-1185">Reference proteome</keyword>
<evidence type="ECO:0000259" key="22">
    <source>
        <dbReference type="PROSITE" id="PS50109"/>
    </source>
</evidence>
<keyword evidence="13" id="KW-0067">ATP-binding</keyword>
<evidence type="ECO:0000256" key="8">
    <source>
        <dbReference type="ARBA" id="ARBA00022553"/>
    </source>
</evidence>
<feature type="transmembrane region" description="Helical" evidence="21">
    <location>
        <begin position="50"/>
        <end position="69"/>
    </location>
</feature>
<evidence type="ECO:0000256" key="13">
    <source>
        <dbReference type="ARBA" id="ARBA00022840"/>
    </source>
</evidence>
<evidence type="ECO:0000313" key="23">
    <source>
        <dbReference type="EMBL" id="TYL52798.1"/>
    </source>
</evidence>
<feature type="region of interest" description="Disordered" evidence="20">
    <location>
        <begin position="682"/>
        <end position="716"/>
    </location>
</feature>
<feature type="domain" description="Histidine kinase" evidence="22">
    <location>
        <begin position="596"/>
        <end position="680"/>
    </location>
</feature>
<keyword evidence="21" id="KW-0812">Transmembrane</keyword>
<dbReference type="Pfam" id="PF02518">
    <property type="entry name" value="HATPase_c"/>
    <property type="match status" value="1"/>
</dbReference>
<dbReference type="GO" id="GO:0046983">
    <property type="term" value="F:protein dimerization activity"/>
    <property type="evidence" value="ECO:0007669"/>
    <property type="project" value="InterPro"/>
</dbReference>
<dbReference type="PRINTS" id="PR00344">
    <property type="entry name" value="BCTRLSENSOR"/>
</dbReference>
<feature type="transmembrane region" description="Helical" evidence="21">
    <location>
        <begin position="292"/>
        <end position="317"/>
    </location>
</feature>
<keyword evidence="6" id="KW-0004">4Fe-4S</keyword>
<evidence type="ECO:0000256" key="3">
    <source>
        <dbReference type="ARBA" id="ARBA00004496"/>
    </source>
</evidence>
<reference evidence="23 24" key="1">
    <citation type="submission" date="2019-08" db="EMBL/GenBank/DDBJ databases">
        <authorList>
            <person name="Hu J."/>
        </authorList>
    </citation>
    <scope>NUCLEOTIDE SEQUENCE [LARGE SCALE GENOMIC DNA]</scope>
    <source>
        <strain evidence="23 24">NEAU-184</strain>
    </source>
</reference>
<dbReference type="GO" id="GO:0046872">
    <property type="term" value="F:metal ion binding"/>
    <property type="evidence" value="ECO:0007669"/>
    <property type="project" value="UniProtKB-KW"/>
</dbReference>
<keyword evidence="19" id="KW-0175">Coiled coil</keyword>